<evidence type="ECO:0000256" key="4">
    <source>
        <dbReference type="ARBA" id="ARBA00022989"/>
    </source>
</evidence>
<evidence type="ECO:0000313" key="8">
    <source>
        <dbReference type="EMBL" id="GAA3279326.1"/>
    </source>
</evidence>
<sequence length="436" mass="45232">MIRLFLARTFQDRSVWPLPVLACMLTSGIAFMVVGGSRYFFTLEHPLAGFYAVLAAVALILLTVPMVSLLSSSARLMARRRDERLSSLRLLGATTSQLRLLAVSEAVLLAAAGVLAGTVLYAVLMPLVGLIPFAGTPMGVSGLWIGPGLWGLTAAALMLLAAGASLAGMRRIEITPLGVRTMAAPARVHWVRIVVAVLGVLAAQLLAQLAGVGGMAAAITMMLAAVAVPLVVVQLVGPWVLKLVTTGQLRRARTAERLIAARSVLESPQQMFRQVGGVAITTYAGVIAGSGLGLVSLADPSQADAGQTQLIADIQRGVWLTLAISFLMAACSVGINQTAQLLDRRRLYASLHMMGMSRGQLQRIRTLAVMRAVGAVVGVALVAAAVTAFPLVGAAVLVAPAAVATSLGVLGLGVLCVFLGAQVTRPALHRVLAPIG</sequence>
<feature type="domain" description="ABC3 transporter permease C-terminal" evidence="7">
    <location>
        <begin position="58"/>
        <end position="173"/>
    </location>
</feature>
<feature type="transmembrane region" description="Helical" evidence="6">
    <location>
        <begin position="397"/>
        <end position="421"/>
    </location>
</feature>
<dbReference type="Pfam" id="PF02687">
    <property type="entry name" value="FtsX"/>
    <property type="match status" value="1"/>
</dbReference>
<keyword evidence="4 6" id="KW-1133">Transmembrane helix</keyword>
<keyword evidence="2" id="KW-1003">Cell membrane</keyword>
<evidence type="ECO:0000256" key="1">
    <source>
        <dbReference type="ARBA" id="ARBA00004651"/>
    </source>
</evidence>
<evidence type="ECO:0000256" key="3">
    <source>
        <dbReference type="ARBA" id="ARBA00022692"/>
    </source>
</evidence>
<feature type="transmembrane region" description="Helical" evidence="6">
    <location>
        <begin position="190"/>
        <end position="210"/>
    </location>
</feature>
<evidence type="ECO:0000256" key="6">
    <source>
        <dbReference type="SAM" id="Phobius"/>
    </source>
</evidence>
<dbReference type="EMBL" id="BAAAYG010000002">
    <property type="protein sequence ID" value="GAA3279326.1"/>
    <property type="molecule type" value="Genomic_DNA"/>
</dbReference>
<feature type="transmembrane region" description="Helical" evidence="6">
    <location>
        <begin position="20"/>
        <end position="41"/>
    </location>
</feature>
<comment type="caution">
    <text evidence="8">The sequence shown here is derived from an EMBL/GenBank/DDBJ whole genome shotgun (WGS) entry which is preliminary data.</text>
</comment>
<name>A0ABP6R8I8_9MICC</name>
<dbReference type="RefSeq" id="WP_344717360.1">
    <property type="nucleotide sequence ID" value="NZ_BAAAYG010000002.1"/>
</dbReference>
<gene>
    <name evidence="8" type="ORF">GCM10020260_02370</name>
</gene>
<reference evidence="9" key="1">
    <citation type="journal article" date="2019" name="Int. J. Syst. Evol. Microbiol.">
        <title>The Global Catalogue of Microorganisms (GCM) 10K type strain sequencing project: providing services to taxonomists for standard genome sequencing and annotation.</title>
        <authorList>
            <consortium name="The Broad Institute Genomics Platform"/>
            <consortium name="The Broad Institute Genome Sequencing Center for Infectious Disease"/>
            <person name="Wu L."/>
            <person name="Ma J."/>
        </authorList>
    </citation>
    <scope>NUCLEOTIDE SEQUENCE [LARGE SCALE GENOMIC DNA]</scope>
    <source>
        <strain evidence="9">JCM 11483</strain>
    </source>
</reference>
<proteinExistence type="predicted"/>
<evidence type="ECO:0000259" key="7">
    <source>
        <dbReference type="Pfam" id="PF02687"/>
    </source>
</evidence>
<feature type="transmembrane region" description="Helical" evidence="6">
    <location>
        <begin position="148"/>
        <end position="169"/>
    </location>
</feature>
<feature type="transmembrane region" description="Helical" evidence="6">
    <location>
        <begin position="106"/>
        <end position="128"/>
    </location>
</feature>
<dbReference type="Proteomes" id="UP001501736">
    <property type="component" value="Unassembled WGS sequence"/>
</dbReference>
<feature type="transmembrane region" description="Helical" evidence="6">
    <location>
        <begin position="216"/>
        <end position="241"/>
    </location>
</feature>
<evidence type="ECO:0000256" key="2">
    <source>
        <dbReference type="ARBA" id="ARBA00022475"/>
    </source>
</evidence>
<evidence type="ECO:0000313" key="9">
    <source>
        <dbReference type="Proteomes" id="UP001501736"/>
    </source>
</evidence>
<keyword evidence="5 6" id="KW-0472">Membrane</keyword>
<comment type="subcellular location">
    <subcellularLocation>
        <location evidence="1">Cell membrane</location>
        <topology evidence="1">Multi-pass membrane protein</topology>
    </subcellularLocation>
</comment>
<dbReference type="InterPro" id="IPR003838">
    <property type="entry name" value="ABC3_permease_C"/>
</dbReference>
<organism evidence="8 9">
    <name type="scientific">Nesterenkonia halobia</name>
    <dbReference type="NCBI Taxonomy" id="37922"/>
    <lineage>
        <taxon>Bacteria</taxon>
        <taxon>Bacillati</taxon>
        <taxon>Actinomycetota</taxon>
        <taxon>Actinomycetes</taxon>
        <taxon>Micrococcales</taxon>
        <taxon>Micrococcaceae</taxon>
        <taxon>Nesterenkonia</taxon>
    </lineage>
</organism>
<feature type="transmembrane region" description="Helical" evidence="6">
    <location>
        <begin position="318"/>
        <end position="336"/>
    </location>
</feature>
<evidence type="ECO:0000256" key="5">
    <source>
        <dbReference type="ARBA" id="ARBA00023136"/>
    </source>
</evidence>
<protein>
    <recommendedName>
        <fullName evidence="7">ABC3 transporter permease C-terminal domain-containing protein</fullName>
    </recommendedName>
</protein>
<keyword evidence="9" id="KW-1185">Reference proteome</keyword>
<feature type="transmembrane region" description="Helical" evidence="6">
    <location>
        <begin position="47"/>
        <end position="71"/>
    </location>
</feature>
<feature type="transmembrane region" description="Helical" evidence="6">
    <location>
        <begin position="368"/>
        <end position="391"/>
    </location>
</feature>
<feature type="transmembrane region" description="Helical" evidence="6">
    <location>
        <begin position="275"/>
        <end position="298"/>
    </location>
</feature>
<accession>A0ABP6R8I8</accession>
<keyword evidence="3 6" id="KW-0812">Transmembrane</keyword>